<name>A0ABX1SC67_9PSEU</name>
<reference evidence="1 2" key="1">
    <citation type="submission" date="2020-04" db="EMBL/GenBank/DDBJ databases">
        <authorList>
            <person name="Klaysubun C."/>
            <person name="Duangmal K."/>
            <person name="Lipun K."/>
        </authorList>
    </citation>
    <scope>NUCLEOTIDE SEQUENCE [LARGE SCALE GENOMIC DNA]</scope>
    <source>
        <strain evidence="1 2">K10HN5</strain>
    </source>
</reference>
<dbReference type="RefSeq" id="WP_169381227.1">
    <property type="nucleotide sequence ID" value="NZ_JAAXLA010000015.1"/>
</dbReference>
<organism evidence="1 2">
    <name type="scientific">Pseudonocardia acidicola</name>
    <dbReference type="NCBI Taxonomy" id="2724939"/>
    <lineage>
        <taxon>Bacteria</taxon>
        <taxon>Bacillati</taxon>
        <taxon>Actinomycetota</taxon>
        <taxon>Actinomycetes</taxon>
        <taxon>Pseudonocardiales</taxon>
        <taxon>Pseudonocardiaceae</taxon>
        <taxon>Pseudonocardia</taxon>
    </lineage>
</organism>
<proteinExistence type="predicted"/>
<evidence type="ECO:0000313" key="1">
    <source>
        <dbReference type="EMBL" id="NMH97783.1"/>
    </source>
</evidence>
<evidence type="ECO:0000313" key="2">
    <source>
        <dbReference type="Proteomes" id="UP000820669"/>
    </source>
</evidence>
<comment type="caution">
    <text evidence="1">The sequence shown here is derived from an EMBL/GenBank/DDBJ whole genome shotgun (WGS) entry which is preliminary data.</text>
</comment>
<sequence length="153" mass="15752">MDWRHFLTRFRPAAAPGPAAPGGVPVDRAAEASAELAAVFALLAGTEAEAARIRDAGAAQARRILADADRDAAVLEDDTNARAGEVRAAAAQQPVRTAQGEPDGAAAAAELAALRQRMAERLPRLVDRAFGDVCTLLDVAAPAGAPDHSATPR</sequence>
<accession>A0ABX1SC67</accession>
<dbReference type="Proteomes" id="UP000820669">
    <property type="component" value="Unassembled WGS sequence"/>
</dbReference>
<keyword evidence="2" id="KW-1185">Reference proteome</keyword>
<gene>
    <name evidence="1" type="ORF">HF526_10735</name>
</gene>
<dbReference type="EMBL" id="JAAXLA010000015">
    <property type="protein sequence ID" value="NMH97783.1"/>
    <property type="molecule type" value="Genomic_DNA"/>
</dbReference>
<protein>
    <submittedName>
        <fullName evidence="1">Uncharacterized protein</fullName>
    </submittedName>
</protein>